<organism evidence="2 3">
    <name type="scientific">Saccharopolyspora griseoalba</name>
    <dbReference type="NCBI Taxonomy" id="1431848"/>
    <lineage>
        <taxon>Bacteria</taxon>
        <taxon>Bacillati</taxon>
        <taxon>Actinomycetota</taxon>
        <taxon>Actinomycetes</taxon>
        <taxon>Pseudonocardiales</taxon>
        <taxon>Pseudonocardiaceae</taxon>
        <taxon>Saccharopolyspora</taxon>
    </lineage>
</organism>
<evidence type="ECO:0000259" key="1">
    <source>
        <dbReference type="Pfam" id="PF02627"/>
    </source>
</evidence>
<comment type="caution">
    <text evidence="2">The sequence shown here is derived from an EMBL/GenBank/DDBJ whole genome shotgun (WGS) entry which is preliminary data.</text>
</comment>
<protein>
    <submittedName>
        <fullName evidence="2">Carboxymuconolactone decarboxylase family protein</fullName>
    </submittedName>
</protein>
<dbReference type="PANTHER" id="PTHR35446:SF2">
    <property type="entry name" value="CARBOXYMUCONOLACTONE DECARBOXYLASE-LIKE DOMAIN-CONTAINING PROTEIN"/>
    <property type="match status" value="1"/>
</dbReference>
<evidence type="ECO:0000313" key="2">
    <source>
        <dbReference type="EMBL" id="MFC7344207.1"/>
    </source>
</evidence>
<gene>
    <name evidence="2" type="ORF">ACFQRI_22595</name>
</gene>
<reference evidence="3" key="1">
    <citation type="journal article" date="2019" name="Int. J. Syst. Evol. Microbiol.">
        <title>The Global Catalogue of Microorganisms (GCM) 10K type strain sequencing project: providing services to taxonomists for standard genome sequencing and annotation.</title>
        <authorList>
            <consortium name="The Broad Institute Genomics Platform"/>
            <consortium name="The Broad Institute Genome Sequencing Center for Infectious Disease"/>
            <person name="Wu L."/>
            <person name="Ma J."/>
        </authorList>
    </citation>
    <scope>NUCLEOTIDE SEQUENCE [LARGE SCALE GENOMIC DNA]</scope>
    <source>
        <strain evidence="3">WLHS5</strain>
    </source>
</reference>
<dbReference type="RefSeq" id="WP_380671781.1">
    <property type="nucleotide sequence ID" value="NZ_JBHTCJ010000014.1"/>
</dbReference>
<dbReference type="InterPro" id="IPR029032">
    <property type="entry name" value="AhpD-like"/>
</dbReference>
<dbReference type="InterPro" id="IPR003779">
    <property type="entry name" value="CMD-like"/>
</dbReference>
<feature type="domain" description="Carboxymuconolactone decarboxylase-like" evidence="1">
    <location>
        <begin position="12"/>
        <end position="98"/>
    </location>
</feature>
<dbReference type="SUPFAM" id="SSF69118">
    <property type="entry name" value="AhpD-like"/>
    <property type="match status" value="1"/>
</dbReference>
<proteinExistence type="predicted"/>
<dbReference type="PANTHER" id="PTHR35446">
    <property type="entry name" value="SI:CH211-175M2.5"/>
    <property type="match status" value="1"/>
</dbReference>
<dbReference type="EMBL" id="JBHTCJ010000014">
    <property type="protein sequence ID" value="MFC7344207.1"/>
    <property type="molecule type" value="Genomic_DNA"/>
</dbReference>
<evidence type="ECO:0000313" key="3">
    <source>
        <dbReference type="Proteomes" id="UP001596504"/>
    </source>
</evidence>
<dbReference type="Pfam" id="PF02627">
    <property type="entry name" value="CMD"/>
    <property type="match status" value="1"/>
</dbReference>
<name>A0ABW2LSQ0_9PSEU</name>
<keyword evidence="3" id="KW-1185">Reference proteome</keyword>
<dbReference type="NCBIfam" id="TIGR00778">
    <property type="entry name" value="ahpD_dom"/>
    <property type="match status" value="1"/>
</dbReference>
<sequence>MSDRVFLDKQAPAAFQALLATAKEIRDQARETGLDRALLELVNIRVSQLNGCAYCLDRHTRLAIEAGEEIQRLGVLPGWREADLFTRRERAALDLAEAVTLVAHQRPDDATYARAREVLSDDEISLLIWTSVTINAFNRISVLSGHPVRRRNNADVRTGTEQRRRST</sequence>
<accession>A0ABW2LSQ0</accession>
<dbReference type="Gene3D" id="1.20.1290.10">
    <property type="entry name" value="AhpD-like"/>
    <property type="match status" value="1"/>
</dbReference>
<dbReference type="Proteomes" id="UP001596504">
    <property type="component" value="Unassembled WGS sequence"/>
</dbReference>
<dbReference type="InterPro" id="IPR004675">
    <property type="entry name" value="AhpD_core"/>
</dbReference>